<dbReference type="Pfam" id="PF18962">
    <property type="entry name" value="Por_Secre_tail"/>
    <property type="match status" value="1"/>
</dbReference>
<reference evidence="4 5" key="1">
    <citation type="submission" date="2021-09" db="EMBL/GenBank/DDBJ databases">
        <title>Genome sequencing and assembly of Chryseobacterium sp. RG1.</title>
        <authorList>
            <person name="Chhetri G."/>
        </authorList>
    </citation>
    <scope>NUCLEOTIDE SEQUENCE [LARGE SCALE GENOMIC DNA]</scope>
    <source>
        <strain evidence="4 5">RG1</strain>
    </source>
</reference>
<keyword evidence="5" id="KW-1185">Reference proteome</keyword>
<dbReference type="Proteomes" id="UP000618240">
    <property type="component" value="Unassembled WGS sequence"/>
</dbReference>
<dbReference type="InterPro" id="IPR026444">
    <property type="entry name" value="Secre_tail"/>
</dbReference>
<dbReference type="InterPro" id="IPR011044">
    <property type="entry name" value="Quino_amine_DH_bsu"/>
</dbReference>
<accession>A0ABS8A0P9</accession>
<dbReference type="EMBL" id="JAERSE020000001">
    <property type="protein sequence ID" value="MCA6066286.1"/>
    <property type="molecule type" value="Genomic_DNA"/>
</dbReference>
<dbReference type="RefSeq" id="WP_225686393.1">
    <property type="nucleotide sequence ID" value="NZ_JAERSE020000001.1"/>
</dbReference>
<feature type="chain" id="PRO_5047370205" evidence="2">
    <location>
        <begin position="19"/>
        <end position="412"/>
    </location>
</feature>
<dbReference type="SUPFAM" id="SSF50969">
    <property type="entry name" value="YVTN repeat-like/Quinoprotein amine dehydrogenase"/>
    <property type="match status" value="1"/>
</dbReference>
<sequence>MKKNLSALFFGISVAACAQLQVFTLDLTANDLVYDSNTNKIYASIPSANGSNGNSIGIINPNTITLDNTVFIGSEPTFLAISDNGQYIYSGFSGASIVRRFDVATQTADIQFTLGADPTTGPFYVEDIEVMPGQPGTIAVARKNNGYSPKHEGIAIYDNGVMRPTTTPDHTGSNKIEFTGPNALIGYNNETTEFGIRRLSVNSSGVTNLGVTQSVLNSFYLDFIYHDNKMYSIDGKVVDATTAPFVIGQFSNVYGPVAYDTYYNKVAFASYDYSGNITFKRFNPNTFLLTDSLPISQAFGNVKSLITCGNGCYAFASTGNKVVIIKDATLAVSETVSKPKLTIYPNPTSDFINIKSDTEIKEAVVYELSGKVVSRAVNQNNRIDIKDVPSGVYILKITDAKGNVSTKKIIKR</sequence>
<gene>
    <name evidence="4" type="ORF">JI747_003785</name>
</gene>
<organism evidence="4 5">
    <name type="scientific">Chryseobacterium tagetis</name>
    <dbReference type="NCBI Taxonomy" id="2801334"/>
    <lineage>
        <taxon>Bacteria</taxon>
        <taxon>Pseudomonadati</taxon>
        <taxon>Bacteroidota</taxon>
        <taxon>Flavobacteriia</taxon>
        <taxon>Flavobacteriales</taxon>
        <taxon>Weeksellaceae</taxon>
        <taxon>Chryseobacterium group</taxon>
        <taxon>Chryseobacterium</taxon>
    </lineage>
</organism>
<dbReference type="NCBIfam" id="TIGR04183">
    <property type="entry name" value="Por_Secre_tail"/>
    <property type="match status" value="1"/>
</dbReference>
<evidence type="ECO:0000313" key="5">
    <source>
        <dbReference type="Proteomes" id="UP000618240"/>
    </source>
</evidence>
<dbReference type="InterPro" id="IPR015943">
    <property type="entry name" value="WD40/YVTN_repeat-like_dom_sf"/>
</dbReference>
<feature type="signal peptide" evidence="2">
    <location>
        <begin position="1"/>
        <end position="18"/>
    </location>
</feature>
<name>A0ABS8A0P9_9FLAO</name>
<comment type="caution">
    <text evidence="4">The sequence shown here is derived from an EMBL/GenBank/DDBJ whole genome shotgun (WGS) entry which is preliminary data.</text>
</comment>
<feature type="domain" description="Secretion system C-terminal sorting" evidence="3">
    <location>
        <begin position="343"/>
        <end position="410"/>
    </location>
</feature>
<keyword evidence="1 2" id="KW-0732">Signal</keyword>
<evidence type="ECO:0000256" key="1">
    <source>
        <dbReference type="ARBA" id="ARBA00022729"/>
    </source>
</evidence>
<dbReference type="Gene3D" id="2.130.10.10">
    <property type="entry name" value="YVTN repeat-like/Quinoprotein amine dehydrogenase"/>
    <property type="match status" value="1"/>
</dbReference>
<proteinExistence type="predicted"/>
<protein>
    <submittedName>
        <fullName evidence="4">T9SS type A sorting domain-containing protein</fullName>
    </submittedName>
</protein>
<evidence type="ECO:0000259" key="3">
    <source>
        <dbReference type="Pfam" id="PF18962"/>
    </source>
</evidence>
<dbReference type="PROSITE" id="PS51257">
    <property type="entry name" value="PROKAR_LIPOPROTEIN"/>
    <property type="match status" value="1"/>
</dbReference>
<evidence type="ECO:0000313" key="4">
    <source>
        <dbReference type="EMBL" id="MCA6066286.1"/>
    </source>
</evidence>
<evidence type="ECO:0000256" key="2">
    <source>
        <dbReference type="SAM" id="SignalP"/>
    </source>
</evidence>